<keyword evidence="4" id="KW-0808">Transferase</keyword>
<comment type="caution">
    <text evidence="12">The sequence shown here is derived from an EMBL/GenBank/DDBJ whole genome shotgun (WGS) entry which is preliminary data.</text>
</comment>
<comment type="cofactor">
    <cofactor evidence="1 10">
        <name>pyridoxal 5'-phosphate</name>
        <dbReference type="ChEBI" id="CHEBI:597326"/>
    </cofactor>
</comment>
<evidence type="ECO:0000256" key="6">
    <source>
        <dbReference type="ARBA" id="ARBA00022898"/>
    </source>
</evidence>
<dbReference type="RefSeq" id="WP_131920363.1">
    <property type="nucleotide sequence ID" value="NZ_JAOQNU010000029.1"/>
</dbReference>
<dbReference type="PIRSF" id="PIRSF005572">
    <property type="entry name" value="NifS"/>
    <property type="match status" value="1"/>
</dbReference>
<evidence type="ECO:0000313" key="13">
    <source>
        <dbReference type="Proteomes" id="UP000294813"/>
    </source>
</evidence>
<evidence type="ECO:0000256" key="1">
    <source>
        <dbReference type="ARBA" id="ARBA00001933"/>
    </source>
</evidence>
<evidence type="ECO:0000256" key="7">
    <source>
        <dbReference type="ARBA" id="ARBA00023004"/>
    </source>
</evidence>
<sequence length="399" mass="42768">MPKPRSSNHKAVNSFKWGEAVIYADNAATTRISDTAFEKMLPFLREQYGNASSPYSLGAKAKRAIEQAREQIAMAIGAETGEITFTSGGSEANSWLLQGISKLFSGESIHIITSSIEHHSVLNACHSLEAVGIEVTYLHVNTSGQVECEALKAAVRPNTKLVSIMLANNEIGTIQPIAEIGTYLRSKGILFHTDAVQAVGHIPLDVNELYVDFLSASAHKFNGAKGTGFLYKRASIKLPSLVFGGEQEHGERAGTENVAGIVAMGFALEENIAEMPETNERLSALVQSTIEGLQKAIPGIQINGDGVERLAGMVNITFPHASGEAMMLLLDLKGICVSTSSACNSGKDEPSHVLLALGLSEKQAKSSIRISYGKYNTPDEVEKIIIAITDAYTKIIANH</sequence>
<dbReference type="InterPro" id="IPR015422">
    <property type="entry name" value="PyrdxlP-dep_Trfase_small"/>
</dbReference>
<comment type="catalytic activity">
    <reaction evidence="9">
        <text>(sulfur carrier)-H + L-cysteine = (sulfur carrier)-SH + L-alanine</text>
        <dbReference type="Rhea" id="RHEA:43892"/>
        <dbReference type="Rhea" id="RHEA-COMP:14737"/>
        <dbReference type="Rhea" id="RHEA-COMP:14739"/>
        <dbReference type="ChEBI" id="CHEBI:29917"/>
        <dbReference type="ChEBI" id="CHEBI:35235"/>
        <dbReference type="ChEBI" id="CHEBI:57972"/>
        <dbReference type="ChEBI" id="CHEBI:64428"/>
        <dbReference type="EC" id="2.8.1.7"/>
    </reaction>
</comment>
<evidence type="ECO:0000256" key="5">
    <source>
        <dbReference type="ARBA" id="ARBA00022723"/>
    </source>
</evidence>
<evidence type="ECO:0000259" key="11">
    <source>
        <dbReference type="Pfam" id="PF00266"/>
    </source>
</evidence>
<dbReference type="NCBIfam" id="NF002806">
    <property type="entry name" value="PRK02948.1"/>
    <property type="match status" value="1"/>
</dbReference>
<dbReference type="GO" id="GO:0051536">
    <property type="term" value="F:iron-sulfur cluster binding"/>
    <property type="evidence" value="ECO:0007669"/>
    <property type="project" value="UniProtKB-KW"/>
</dbReference>
<dbReference type="GO" id="GO:0031071">
    <property type="term" value="F:cysteine desulfurase activity"/>
    <property type="evidence" value="ECO:0007669"/>
    <property type="project" value="UniProtKB-EC"/>
</dbReference>
<dbReference type="InterPro" id="IPR015424">
    <property type="entry name" value="PyrdxlP-dep_Trfase"/>
</dbReference>
<dbReference type="InterPro" id="IPR016454">
    <property type="entry name" value="Cysteine_dSase"/>
</dbReference>
<dbReference type="Gene3D" id="3.90.1150.10">
    <property type="entry name" value="Aspartate Aminotransferase, domain 1"/>
    <property type="match status" value="1"/>
</dbReference>
<keyword evidence="8" id="KW-0411">Iron-sulfur</keyword>
<keyword evidence="13" id="KW-1185">Reference proteome</keyword>
<proteinExistence type="inferred from homology"/>
<reference evidence="12 13" key="1">
    <citation type="submission" date="2019-03" db="EMBL/GenBank/DDBJ databases">
        <title>Genomic Encyclopedia of Type Strains, Phase IV (KMG-IV): sequencing the most valuable type-strain genomes for metagenomic binning, comparative biology and taxonomic classification.</title>
        <authorList>
            <person name="Goeker M."/>
        </authorList>
    </citation>
    <scope>NUCLEOTIDE SEQUENCE [LARGE SCALE GENOMIC DNA]</scope>
    <source>
        <strain evidence="12 13">DSM 11170</strain>
    </source>
</reference>
<keyword evidence="6" id="KW-0663">Pyridoxal phosphate</keyword>
<protein>
    <recommendedName>
        <fullName evidence="3">cysteine desulfurase</fullName>
        <ecNumber evidence="3">2.8.1.7</ecNumber>
    </recommendedName>
</protein>
<accession>A0A4R2RQK8</accession>
<feature type="domain" description="Aminotransferase class V" evidence="11">
    <location>
        <begin position="22"/>
        <end position="383"/>
    </location>
</feature>
<evidence type="ECO:0000313" key="12">
    <source>
        <dbReference type="EMBL" id="TCP61465.1"/>
    </source>
</evidence>
<dbReference type="Pfam" id="PF00266">
    <property type="entry name" value="Aminotran_5"/>
    <property type="match status" value="1"/>
</dbReference>
<dbReference type="GO" id="GO:0046872">
    <property type="term" value="F:metal ion binding"/>
    <property type="evidence" value="ECO:0007669"/>
    <property type="project" value="UniProtKB-KW"/>
</dbReference>
<evidence type="ECO:0000256" key="2">
    <source>
        <dbReference type="ARBA" id="ARBA00006490"/>
    </source>
</evidence>
<dbReference type="EC" id="2.8.1.7" evidence="3"/>
<dbReference type="Gene3D" id="3.40.640.10">
    <property type="entry name" value="Type I PLP-dependent aspartate aminotransferase-like (Major domain)"/>
    <property type="match status" value="1"/>
</dbReference>
<dbReference type="Gene3D" id="1.10.260.50">
    <property type="match status" value="1"/>
</dbReference>
<comment type="similarity">
    <text evidence="2">Belongs to the class-V pyridoxal-phosphate-dependent aminotransferase family. NifS/IscS subfamily.</text>
</comment>
<dbReference type="Proteomes" id="UP000294813">
    <property type="component" value="Unassembled WGS sequence"/>
</dbReference>
<evidence type="ECO:0000256" key="4">
    <source>
        <dbReference type="ARBA" id="ARBA00022679"/>
    </source>
</evidence>
<dbReference type="InterPro" id="IPR020578">
    <property type="entry name" value="Aminotrans_V_PyrdxlP_BS"/>
</dbReference>
<dbReference type="OrthoDB" id="9808002at2"/>
<organism evidence="12 13">
    <name type="scientific">Heliophilum fasciatum</name>
    <dbReference type="NCBI Taxonomy" id="35700"/>
    <lineage>
        <taxon>Bacteria</taxon>
        <taxon>Bacillati</taxon>
        <taxon>Bacillota</taxon>
        <taxon>Clostridia</taxon>
        <taxon>Eubacteriales</taxon>
        <taxon>Heliobacteriaceae</taxon>
        <taxon>Heliophilum</taxon>
    </lineage>
</organism>
<dbReference type="PANTHER" id="PTHR11601">
    <property type="entry name" value="CYSTEINE DESULFURYLASE FAMILY MEMBER"/>
    <property type="match status" value="1"/>
</dbReference>
<evidence type="ECO:0000256" key="9">
    <source>
        <dbReference type="ARBA" id="ARBA00050776"/>
    </source>
</evidence>
<dbReference type="EMBL" id="SLXT01000028">
    <property type="protein sequence ID" value="TCP61465.1"/>
    <property type="molecule type" value="Genomic_DNA"/>
</dbReference>
<keyword evidence="7" id="KW-0408">Iron</keyword>
<gene>
    <name evidence="12" type="ORF">EDD73_1283</name>
</gene>
<dbReference type="SUPFAM" id="SSF53383">
    <property type="entry name" value="PLP-dependent transferases"/>
    <property type="match status" value="1"/>
</dbReference>
<keyword evidence="5" id="KW-0479">Metal-binding</keyword>
<dbReference type="FunFam" id="3.40.640.10:FF:000084">
    <property type="entry name" value="IscS-like cysteine desulfurase"/>
    <property type="match status" value="1"/>
</dbReference>
<dbReference type="AlphaFoldDB" id="A0A4R2RQK8"/>
<dbReference type="InterPro" id="IPR000192">
    <property type="entry name" value="Aminotrans_V_dom"/>
</dbReference>
<name>A0A4R2RQK8_9FIRM</name>
<dbReference type="PROSITE" id="PS00595">
    <property type="entry name" value="AA_TRANSFER_CLASS_5"/>
    <property type="match status" value="1"/>
</dbReference>
<evidence type="ECO:0000256" key="10">
    <source>
        <dbReference type="RuleBase" id="RU004504"/>
    </source>
</evidence>
<dbReference type="InterPro" id="IPR015421">
    <property type="entry name" value="PyrdxlP-dep_Trfase_major"/>
</dbReference>
<evidence type="ECO:0000256" key="8">
    <source>
        <dbReference type="ARBA" id="ARBA00023014"/>
    </source>
</evidence>
<evidence type="ECO:0000256" key="3">
    <source>
        <dbReference type="ARBA" id="ARBA00012239"/>
    </source>
</evidence>
<dbReference type="PANTHER" id="PTHR11601:SF34">
    <property type="entry name" value="CYSTEINE DESULFURASE"/>
    <property type="match status" value="1"/>
</dbReference>